<accession>A0A2R6XRI0</accession>
<dbReference type="SUPFAM" id="SSF54909">
    <property type="entry name" value="Dimeric alpha+beta barrel"/>
    <property type="match status" value="1"/>
</dbReference>
<reference evidence="3" key="1">
    <citation type="journal article" date="2017" name="Cell">
        <title>Insights into land plant evolution garnered from the Marchantia polymorpha genome.</title>
        <authorList>
            <person name="Bowman J.L."/>
            <person name="Kohchi T."/>
            <person name="Yamato K.T."/>
            <person name="Jenkins J."/>
            <person name="Shu S."/>
            <person name="Ishizaki K."/>
            <person name="Yamaoka S."/>
            <person name="Nishihama R."/>
            <person name="Nakamura Y."/>
            <person name="Berger F."/>
            <person name="Adam C."/>
            <person name="Aki S.S."/>
            <person name="Althoff F."/>
            <person name="Araki T."/>
            <person name="Arteaga-Vazquez M.A."/>
            <person name="Balasubrmanian S."/>
            <person name="Barry K."/>
            <person name="Bauer D."/>
            <person name="Boehm C.R."/>
            <person name="Briginshaw L."/>
            <person name="Caballero-Perez J."/>
            <person name="Catarino B."/>
            <person name="Chen F."/>
            <person name="Chiyoda S."/>
            <person name="Chovatia M."/>
            <person name="Davies K.M."/>
            <person name="Delmans M."/>
            <person name="Demura T."/>
            <person name="Dierschke T."/>
            <person name="Dolan L."/>
            <person name="Dorantes-Acosta A.E."/>
            <person name="Eklund D.M."/>
            <person name="Florent S.N."/>
            <person name="Flores-Sandoval E."/>
            <person name="Fujiyama A."/>
            <person name="Fukuzawa H."/>
            <person name="Galik B."/>
            <person name="Grimanelli D."/>
            <person name="Grimwood J."/>
            <person name="Grossniklaus U."/>
            <person name="Hamada T."/>
            <person name="Haseloff J."/>
            <person name="Hetherington A.J."/>
            <person name="Higo A."/>
            <person name="Hirakawa Y."/>
            <person name="Hundley H.N."/>
            <person name="Ikeda Y."/>
            <person name="Inoue K."/>
            <person name="Inoue S.I."/>
            <person name="Ishida S."/>
            <person name="Jia Q."/>
            <person name="Kakita M."/>
            <person name="Kanazawa T."/>
            <person name="Kawai Y."/>
            <person name="Kawashima T."/>
            <person name="Kennedy M."/>
            <person name="Kinose K."/>
            <person name="Kinoshita T."/>
            <person name="Kohara Y."/>
            <person name="Koide E."/>
            <person name="Komatsu K."/>
            <person name="Kopischke S."/>
            <person name="Kubo M."/>
            <person name="Kyozuka J."/>
            <person name="Lagercrantz U."/>
            <person name="Lin S.S."/>
            <person name="Lindquist E."/>
            <person name="Lipzen A.M."/>
            <person name="Lu C.W."/>
            <person name="De Luna E."/>
            <person name="Martienssen R.A."/>
            <person name="Minamino N."/>
            <person name="Mizutani M."/>
            <person name="Mizutani M."/>
            <person name="Mochizuki N."/>
            <person name="Monte I."/>
            <person name="Mosher R."/>
            <person name="Nagasaki H."/>
            <person name="Nakagami H."/>
            <person name="Naramoto S."/>
            <person name="Nishitani K."/>
            <person name="Ohtani M."/>
            <person name="Okamoto T."/>
            <person name="Okumura M."/>
            <person name="Phillips J."/>
            <person name="Pollak B."/>
            <person name="Reinders A."/>
            <person name="Rovekamp M."/>
            <person name="Sano R."/>
            <person name="Sawa S."/>
            <person name="Schmid M.W."/>
            <person name="Shirakawa M."/>
            <person name="Solano R."/>
            <person name="Spunde A."/>
            <person name="Suetsugu N."/>
            <person name="Sugano S."/>
            <person name="Sugiyama A."/>
            <person name="Sun R."/>
            <person name="Suzuki Y."/>
            <person name="Takenaka M."/>
            <person name="Takezawa D."/>
            <person name="Tomogane H."/>
            <person name="Tsuzuki M."/>
            <person name="Ueda T."/>
            <person name="Umeda M."/>
            <person name="Ward J.M."/>
            <person name="Watanabe Y."/>
            <person name="Yazaki K."/>
            <person name="Yokoyama R."/>
            <person name="Yoshitake Y."/>
            <person name="Yotsui I."/>
            <person name="Zachgo S."/>
            <person name="Schmutz J."/>
        </authorList>
    </citation>
    <scope>NUCLEOTIDE SEQUENCE [LARGE SCALE GENOMIC DNA]</scope>
    <source>
        <strain evidence="3">Tak-1</strain>
    </source>
</reference>
<evidence type="ECO:0000313" key="3">
    <source>
        <dbReference type="Proteomes" id="UP000244005"/>
    </source>
</evidence>
<sequence length="109" mass="12256">MATGVSMESNALRHIVMIKVADKENIVKMLQKLEILGEGIPGVQWNTFTVNTDIGLIETNYDMVLTIDFPDKKNFFEYQTHPVHVALVEASTPLIASFSVIEFYLAPKQ</sequence>
<feature type="domain" description="Stress-response A/B barrel" evidence="1">
    <location>
        <begin position="12"/>
        <end position="103"/>
    </location>
</feature>
<evidence type="ECO:0000259" key="1">
    <source>
        <dbReference type="PROSITE" id="PS51502"/>
    </source>
</evidence>
<dbReference type="SMART" id="SM00886">
    <property type="entry name" value="Dabb"/>
    <property type="match status" value="1"/>
</dbReference>
<evidence type="ECO:0000313" key="2">
    <source>
        <dbReference type="EMBL" id="PTQ48707.1"/>
    </source>
</evidence>
<organism evidence="2 3">
    <name type="scientific">Marchantia polymorpha</name>
    <name type="common">Common liverwort</name>
    <name type="synonym">Marchantia aquatica</name>
    <dbReference type="NCBI Taxonomy" id="3197"/>
    <lineage>
        <taxon>Eukaryota</taxon>
        <taxon>Viridiplantae</taxon>
        <taxon>Streptophyta</taxon>
        <taxon>Embryophyta</taxon>
        <taxon>Marchantiophyta</taxon>
        <taxon>Marchantiopsida</taxon>
        <taxon>Marchantiidae</taxon>
        <taxon>Marchantiales</taxon>
        <taxon>Marchantiaceae</taxon>
        <taxon>Marchantia</taxon>
    </lineage>
</organism>
<proteinExistence type="predicted"/>
<dbReference type="Gene3D" id="3.30.70.100">
    <property type="match status" value="1"/>
</dbReference>
<dbReference type="PROSITE" id="PS51502">
    <property type="entry name" value="S_R_A_B_BARREL"/>
    <property type="match status" value="1"/>
</dbReference>
<dbReference type="OrthoDB" id="1961804at2759"/>
<protein>
    <recommendedName>
        <fullName evidence="1">Stress-response A/B barrel domain-containing protein</fullName>
    </recommendedName>
</protein>
<dbReference type="Gramene" id="Mp3g16580.1">
    <property type="protein sequence ID" value="Mp3g16580.1.cds"/>
    <property type="gene ID" value="Mp3g16580"/>
</dbReference>
<gene>
    <name evidence="2" type="ORF">MARPO_0004s0013</name>
</gene>
<name>A0A2R6XRI0_MARPO</name>
<reference evidence="2" key="2">
    <citation type="submission" date="2017-12" db="EMBL/GenBank/DDBJ databases">
        <title>WGS assembly of Marchantia polymorpha.</title>
        <authorList>
            <person name="Bowman J.L."/>
            <person name="Kohchi T."/>
            <person name="Yamato K.T."/>
            <person name="Jenkins J."/>
            <person name="Shu S."/>
            <person name="Ishizaki K."/>
            <person name="Yamaoka S."/>
            <person name="Nishihama R."/>
            <person name="Nakamura Y."/>
            <person name="Berger F."/>
            <person name="Adam C."/>
            <person name="Aki S.S."/>
            <person name="Althoff F."/>
            <person name="Araki T."/>
            <person name="Arteaga-Vazquez M.A."/>
            <person name="Balasubrmanian S."/>
            <person name="Bauer D."/>
            <person name="Boehm C.R."/>
            <person name="Briginshaw L."/>
            <person name="Caballero-Perez J."/>
            <person name="Catarino B."/>
            <person name="Chen F."/>
            <person name="Chiyoda S."/>
            <person name="Chovatia M."/>
            <person name="Davies K.M."/>
            <person name="Delmans M."/>
            <person name="Demura T."/>
            <person name="Dierschke T."/>
            <person name="Dolan L."/>
            <person name="Dorantes-Acosta A.E."/>
            <person name="Eklund D.M."/>
            <person name="Florent S.N."/>
            <person name="Flores-Sandoval E."/>
            <person name="Fujiyama A."/>
            <person name="Fukuzawa H."/>
            <person name="Galik B."/>
            <person name="Grimanelli D."/>
            <person name="Grimwood J."/>
            <person name="Grossniklaus U."/>
            <person name="Hamada T."/>
            <person name="Haseloff J."/>
            <person name="Hetherington A.J."/>
            <person name="Higo A."/>
            <person name="Hirakawa Y."/>
            <person name="Hundley H.N."/>
            <person name="Ikeda Y."/>
            <person name="Inoue K."/>
            <person name="Inoue S."/>
            <person name="Ishida S."/>
            <person name="Jia Q."/>
            <person name="Kakita M."/>
            <person name="Kanazawa T."/>
            <person name="Kawai Y."/>
            <person name="Kawashima T."/>
            <person name="Kennedy M."/>
            <person name="Kinose K."/>
            <person name="Kinoshita T."/>
            <person name="Kohara Y."/>
            <person name="Koide E."/>
            <person name="Komatsu K."/>
            <person name="Kopischke S."/>
            <person name="Kubo M."/>
            <person name="Kyozuka J."/>
            <person name="Lagercrantz U."/>
            <person name="Lin S.S."/>
            <person name="Lindquist E."/>
            <person name="Lipzen A.M."/>
            <person name="Lu C."/>
            <person name="Luna E.D."/>
            <person name="Martienssen R.A."/>
            <person name="Minamino N."/>
            <person name="Mizutani M."/>
            <person name="Mizutani M."/>
            <person name="Mochizuki N."/>
            <person name="Monte I."/>
            <person name="Mosher R."/>
            <person name="Nagasaki H."/>
            <person name="Nakagami H."/>
            <person name="Naramoto S."/>
            <person name="Nishitani K."/>
            <person name="Ohtani M."/>
            <person name="Okamoto T."/>
            <person name="Okumura M."/>
            <person name="Phillips J."/>
            <person name="Pollak B."/>
            <person name="Reinders A."/>
            <person name="Roevekamp M."/>
            <person name="Sano R."/>
            <person name="Sawa S."/>
            <person name="Schmid M.W."/>
            <person name="Shirakawa M."/>
            <person name="Solano R."/>
            <person name="Spunde A."/>
            <person name="Suetsugu N."/>
            <person name="Sugano S."/>
            <person name="Sugiyama A."/>
            <person name="Sun R."/>
            <person name="Suzuki Y."/>
            <person name="Takenaka M."/>
            <person name="Takezawa D."/>
            <person name="Tomogane H."/>
            <person name="Tsuzuki M."/>
            <person name="Ueda T."/>
            <person name="Umeda M."/>
            <person name="Ward J.M."/>
            <person name="Watanabe Y."/>
            <person name="Yazaki K."/>
            <person name="Yokoyama R."/>
            <person name="Yoshitake Y."/>
            <person name="Yotsui I."/>
            <person name="Zachgo S."/>
            <person name="Schmutz J."/>
        </authorList>
    </citation>
    <scope>NUCLEOTIDE SEQUENCE [LARGE SCALE GENOMIC DNA]</scope>
    <source>
        <strain evidence="2">Tak-1</strain>
    </source>
</reference>
<dbReference type="InterPro" id="IPR013097">
    <property type="entry name" value="Dabb"/>
</dbReference>
<keyword evidence="3" id="KW-1185">Reference proteome</keyword>
<dbReference type="InterPro" id="IPR011008">
    <property type="entry name" value="Dimeric_a/b-barrel"/>
</dbReference>
<dbReference type="EMBL" id="KZ772676">
    <property type="protein sequence ID" value="PTQ48707.1"/>
    <property type="molecule type" value="Genomic_DNA"/>
</dbReference>
<dbReference type="Pfam" id="PF07876">
    <property type="entry name" value="Dabb"/>
    <property type="match status" value="1"/>
</dbReference>
<dbReference type="Gramene" id="Mp3g16580.2">
    <property type="protein sequence ID" value="Mp3g16580.2.cds"/>
    <property type="gene ID" value="Mp3g16580"/>
</dbReference>
<dbReference type="EMBL" id="KZ772676">
    <property type="protein sequence ID" value="PTQ48706.1"/>
    <property type="molecule type" value="Genomic_DNA"/>
</dbReference>
<dbReference type="AlphaFoldDB" id="A0A2R6XRI0"/>
<dbReference type="Proteomes" id="UP000244005">
    <property type="component" value="Unassembled WGS sequence"/>
</dbReference>